<dbReference type="RefSeq" id="WP_128465565.1">
    <property type="nucleotide sequence ID" value="NZ_CP035108.1"/>
</dbReference>
<evidence type="ECO:0000256" key="4">
    <source>
        <dbReference type="PROSITE-ProRule" id="PRU00520"/>
    </source>
</evidence>
<dbReference type="PANTHER" id="PTHR47268">
    <property type="entry name" value="ACYLPHOSPHATASE"/>
    <property type="match status" value="1"/>
</dbReference>
<dbReference type="PROSITE" id="PS00151">
    <property type="entry name" value="ACYLPHOSPHATASE_2"/>
    <property type="match status" value="1"/>
</dbReference>
<dbReference type="PANTHER" id="PTHR47268:SF4">
    <property type="entry name" value="ACYLPHOSPHATASE"/>
    <property type="match status" value="1"/>
</dbReference>
<feature type="domain" description="Acylphosphatase-like" evidence="6">
    <location>
        <begin position="3"/>
        <end position="90"/>
    </location>
</feature>
<feature type="active site" evidence="4">
    <location>
        <position position="36"/>
    </location>
</feature>
<dbReference type="InterPro" id="IPR017968">
    <property type="entry name" value="Acylphosphatase_CS"/>
</dbReference>
<comment type="similarity">
    <text evidence="1 5">Belongs to the acylphosphatase family.</text>
</comment>
<evidence type="ECO:0000313" key="7">
    <source>
        <dbReference type="EMBL" id="QAR32278.1"/>
    </source>
</evidence>
<gene>
    <name evidence="7" type="ORF">EP073_02355</name>
</gene>
<evidence type="ECO:0000256" key="5">
    <source>
        <dbReference type="RuleBase" id="RU004168"/>
    </source>
</evidence>
<sequence length="90" mass="9787">MKRLEIRVKGRVQGVGYRAFVHNGIVPLGVGGYVRNIADGSVEIIAEGTDAQLAEVLKKARAGSPFSEVTDMTVLEEKPTGEFSSFEIRH</sequence>
<dbReference type="GO" id="GO:0003998">
    <property type="term" value="F:acylphosphatase activity"/>
    <property type="evidence" value="ECO:0007669"/>
    <property type="project" value="UniProtKB-EC"/>
</dbReference>
<evidence type="ECO:0000256" key="3">
    <source>
        <dbReference type="ARBA" id="ARBA00047645"/>
    </source>
</evidence>
<feature type="active site" evidence="4">
    <location>
        <position position="18"/>
    </location>
</feature>
<dbReference type="PROSITE" id="PS51160">
    <property type="entry name" value="ACYLPHOSPHATASE_3"/>
    <property type="match status" value="1"/>
</dbReference>
<name>A0A3R6AWQ7_9BACT</name>
<dbReference type="Proteomes" id="UP000287502">
    <property type="component" value="Chromosome"/>
</dbReference>
<dbReference type="InterPro" id="IPR020456">
    <property type="entry name" value="Acylphosphatase"/>
</dbReference>
<organism evidence="7 8">
    <name type="scientific">Geovibrio thiophilus</name>
    <dbReference type="NCBI Taxonomy" id="139438"/>
    <lineage>
        <taxon>Bacteria</taxon>
        <taxon>Pseudomonadati</taxon>
        <taxon>Deferribacterota</taxon>
        <taxon>Deferribacteres</taxon>
        <taxon>Deferribacterales</taxon>
        <taxon>Geovibrionaceae</taxon>
        <taxon>Geovibrio</taxon>
    </lineage>
</organism>
<keyword evidence="8" id="KW-1185">Reference proteome</keyword>
<dbReference type="Pfam" id="PF00708">
    <property type="entry name" value="Acylphosphatase"/>
    <property type="match status" value="1"/>
</dbReference>
<dbReference type="KEGG" id="gtl:EP073_02355"/>
<reference evidence="7 8" key="1">
    <citation type="submission" date="2019-01" db="EMBL/GenBank/DDBJ databases">
        <title>Geovibrio thiophilus DSM 11263, complete genome.</title>
        <authorList>
            <person name="Spring S."/>
            <person name="Bunk B."/>
            <person name="Sproer C."/>
        </authorList>
    </citation>
    <scope>NUCLEOTIDE SEQUENCE [LARGE SCALE GENOMIC DNA]</scope>
    <source>
        <strain evidence="7 8">DSM 11263</strain>
    </source>
</reference>
<dbReference type="AlphaFoldDB" id="A0A3R6AWQ7"/>
<dbReference type="InterPro" id="IPR001792">
    <property type="entry name" value="Acylphosphatase-like_dom"/>
</dbReference>
<accession>A0A3R6AWQ7</accession>
<dbReference type="InterPro" id="IPR036046">
    <property type="entry name" value="Acylphosphatase-like_dom_sf"/>
</dbReference>
<evidence type="ECO:0000313" key="8">
    <source>
        <dbReference type="Proteomes" id="UP000287502"/>
    </source>
</evidence>
<dbReference type="SUPFAM" id="SSF54975">
    <property type="entry name" value="Acylphosphatase/BLUF domain-like"/>
    <property type="match status" value="1"/>
</dbReference>
<evidence type="ECO:0000256" key="2">
    <source>
        <dbReference type="ARBA" id="ARBA00012150"/>
    </source>
</evidence>
<evidence type="ECO:0000259" key="6">
    <source>
        <dbReference type="PROSITE" id="PS51160"/>
    </source>
</evidence>
<evidence type="ECO:0000256" key="1">
    <source>
        <dbReference type="ARBA" id="ARBA00005614"/>
    </source>
</evidence>
<dbReference type="OrthoDB" id="9808093at2"/>
<dbReference type="Gene3D" id="3.30.70.100">
    <property type="match status" value="1"/>
</dbReference>
<dbReference type="EMBL" id="CP035108">
    <property type="protein sequence ID" value="QAR32278.1"/>
    <property type="molecule type" value="Genomic_DNA"/>
</dbReference>
<dbReference type="EC" id="3.6.1.7" evidence="2 4"/>
<keyword evidence="4" id="KW-0378">Hydrolase</keyword>
<protein>
    <recommendedName>
        <fullName evidence="2 4">acylphosphatase</fullName>
        <ecNumber evidence="2 4">3.6.1.7</ecNumber>
    </recommendedName>
</protein>
<comment type="catalytic activity">
    <reaction evidence="3 4">
        <text>an acyl phosphate + H2O = a carboxylate + phosphate + H(+)</text>
        <dbReference type="Rhea" id="RHEA:14965"/>
        <dbReference type="ChEBI" id="CHEBI:15377"/>
        <dbReference type="ChEBI" id="CHEBI:15378"/>
        <dbReference type="ChEBI" id="CHEBI:29067"/>
        <dbReference type="ChEBI" id="CHEBI:43474"/>
        <dbReference type="ChEBI" id="CHEBI:59918"/>
        <dbReference type="EC" id="3.6.1.7"/>
    </reaction>
</comment>
<proteinExistence type="inferred from homology"/>